<dbReference type="OrthoDB" id="9804152at2"/>
<keyword evidence="8" id="KW-1185">Reference proteome</keyword>
<comment type="subcellular location">
    <subcellularLocation>
        <location evidence="1">Membrane</location>
        <topology evidence="1">Single-pass membrane protein</topology>
    </subcellularLocation>
</comment>
<gene>
    <name evidence="7" type="ORF">SAMN05421739_103406</name>
</gene>
<evidence type="ECO:0000256" key="1">
    <source>
        <dbReference type="ARBA" id="ARBA00004167"/>
    </source>
</evidence>
<evidence type="ECO:0000256" key="2">
    <source>
        <dbReference type="ARBA" id="ARBA00008854"/>
    </source>
</evidence>
<dbReference type="EMBL" id="FOOT01000003">
    <property type="protein sequence ID" value="SFG72202.1"/>
    <property type="molecule type" value="Genomic_DNA"/>
</dbReference>
<name>A0A1I2U4X1_9BACT</name>
<dbReference type="Gene3D" id="1.20.1440.20">
    <property type="entry name" value="LemA-like domain"/>
    <property type="match status" value="1"/>
</dbReference>
<dbReference type="GO" id="GO:0016020">
    <property type="term" value="C:membrane"/>
    <property type="evidence" value="ECO:0007669"/>
    <property type="project" value="UniProtKB-SubCell"/>
</dbReference>
<dbReference type="STRING" id="1436961.SAMN05421739_103406"/>
<keyword evidence="5" id="KW-0472">Membrane</keyword>
<dbReference type="SUPFAM" id="SSF140478">
    <property type="entry name" value="LemA-like"/>
    <property type="match status" value="1"/>
</dbReference>
<keyword evidence="3" id="KW-0812">Transmembrane</keyword>
<keyword evidence="6" id="KW-0732">Signal</keyword>
<dbReference type="RefSeq" id="WP_092101127.1">
    <property type="nucleotide sequence ID" value="NZ_FOOT01000003.1"/>
</dbReference>
<evidence type="ECO:0000256" key="5">
    <source>
        <dbReference type="ARBA" id="ARBA00023136"/>
    </source>
</evidence>
<feature type="signal peptide" evidence="6">
    <location>
        <begin position="1"/>
        <end position="21"/>
    </location>
</feature>
<evidence type="ECO:0000256" key="3">
    <source>
        <dbReference type="ARBA" id="ARBA00022692"/>
    </source>
</evidence>
<comment type="similarity">
    <text evidence="2">Belongs to the LemA family.</text>
</comment>
<dbReference type="PANTHER" id="PTHR34478">
    <property type="entry name" value="PROTEIN LEMA"/>
    <property type="match status" value="1"/>
</dbReference>
<dbReference type="InterPro" id="IPR023353">
    <property type="entry name" value="LemA-like_dom_sf"/>
</dbReference>
<accession>A0A1I2U4X1</accession>
<evidence type="ECO:0000256" key="4">
    <source>
        <dbReference type="ARBA" id="ARBA00022989"/>
    </source>
</evidence>
<dbReference type="InterPro" id="IPR007156">
    <property type="entry name" value="MamQ_LemA"/>
</dbReference>
<dbReference type="Pfam" id="PF04011">
    <property type="entry name" value="LemA"/>
    <property type="match status" value="1"/>
</dbReference>
<evidence type="ECO:0000313" key="7">
    <source>
        <dbReference type="EMBL" id="SFG72202.1"/>
    </source>
</evidence>
<sequence length="192" mass="21987">MKRLFLYFIGFIMISSLSSCGYNTMVQKDENVEAQWANVQNAYQRRADLIPNLVNTVKGAANFEQETLTRVIEARAKATSVNISPDNLTPENIERFQQAQGELSSALSRLLVSVERYPELKANQNFLELQAQLEGTENRISVERRKFNESVQDYNSYIRSFPRNFIAGMFDFEKKGYFEAEASAQQAPTVEF</sequence>
<reference evidence="8" key="1">
    <citation type="submission" date="2016-10" db="EMBL/GenBank/DDBJ databases">
        <authorList>
            <person name="Varghese N."/>
            <person name="Submissions S."/>
        </authorList>
    </citation>
    <scope>NUCLEOTIDE SEQUENCE [LARGE SCALE GENOMIC DNA]</scope>
    <source>
        <strain evidence="8">LP51</strain>
    </source>
</reference>
<keyword evidence="4" id="KW-1133">Transmembrane helix</keyword>
<evidence type="ECO:0000256" key="6">
    <source>
        <dbReference type="SAM" id="SignalP"/>
    </source>
</evidence>
<dbReference type="Proteomes" id="UP000198724">
    <property type="component" value="Unassembled WGS sequence"/>
</dbReference>
<feature type="chain" id="PRO_5011595114" evidence="6">
    <location>
        <begin position="22"/>
        <end position="192"/>
    </location>
</feature>
<dbReference type="PROSITE" id="PS51257">
    <property type="entry name" value="PROKAR_LIPOPROTEIN"/>
    <property type="match status" value="1"/>
</dbReference>
<dbReference type="PANTHER" id="PTHR34478:SF2">
    <property type="entry name" value="MEMBRANE PROTEIN"/>
    <property type="match status" value="1"/>
</dbReference>
<organism evidence="7 8">
    <name type="scientific">Pontibacter chinhatensis</name>
    <dbReference type="NCBI Taxonomy" id="1436961"/>
    <lineage>
        <taxon>Bacteria</taxon>
        <taxon>Pseudomonadati</taxon>
        <taxon>Bacteroidota</taxon>
        <taxon>Cytophagia</taxon>
        <taxon>Cytophagales</taxon>
        <taxon>Hymenobacteraceae</taxon>
        <taxon>Pontibacter</taxon>
    </lineage>
</organism>
<dbReference type="AlphaFoldDB" id="A0A1I2U4X1"/>
<protein>
    <submittedName>
        <fullName evidence="7">LemA protein</fullName>
    </submittedName>
</protein>
<evidence type="ECO:0000313" key="8">
    <source>
        <dbReference type="Proteomes" id="UP000198724"/>
    </source>
</evidence>
<proteinExistence type="inferred from homology"/>